<dbReference type="STRING" id="573063.Metin_1151"/>
<keyword evidence="1" id="KW-0812">Transmembrane</keyword>
<keyword evidence="3" id="KW-1185">Reference proteome</keyword>
<dbReference type="EMBL" id="CP002009">
    <property type="protein sequence ID" value="ADG13805.1"/>
    <property type="molecule type" value="Genomic_DNA"/>
</dbReference>
<gene>
    <name evidence="2" type="ordered locus">Metin_1151</name>
</gene>
<proteinExistence type="predicted"/>
<keyword evidence="1" id="KW-0472">Membrane</keyword>
<evidence type="ECO:0008006" key="4">
    <source>
        <dbReference type="Google" id="ProtNLM"/>
    </source>
</evidence>
<sequence>MRRGQISLDLIFSIFLLTIVSTYVAFTLFSLNDTQYLSYISDRAYDIMDDLENLMLTCYSKDISATYILRPIGDLSYRFHIKNKEVLVNKEIFLSITPTEDGVIVNIDNSTLTNDIGNRIVITINISGKTYNFTKNLALQVN</sequence>
<protein>
    <recommendedName>
        <fullName evidence="4">Flagellin</fullName>
    </recommendedName>
</protein>
<dbReference type="Proteomes" id="UP000002061">
    <property type="component" value="Chromosome"/>
</dbReference>
<evidence type="ECO:0000313" key="3">
    <source>
        <dbReference type="Proteomes" id="UP000002061"/>
    </source>
</evidence>
<dbReference type="eggNOG" id="arCOG06584">
    <property type="taxonomic scope" value="Archaea"/>
</dbReference>
<reference evidence="2" key="1">
    <citation type="submission" date="2010-04" db="EMBL/GenBank/DDBJ databases">
        <title>Complete sequence of Methanocaldococcus infernus ME.</title>
        <authorList>
            <consortium name="US DOE Joint Genome Institute"/>
            <person name="Lucas S."/>
            <person name="Copeland A."/>
            <person name="Lapidus A."/>
            <person name="Cheng J.-F."/>
            <person name="Bruce D."/>
            <person name="Goodwin L."/>
            <person name="Pitluck S."/>
            <person name="Munk A.C."/>
            <person name="Detter J.C."/>
            <person name="Han C."/>
            <person name="Tapia R."/>
            <person name="Land M."/>
            <person name="Hauser L."/>
            <person name="Kyrpides N."/>
            <person name="Mikhailova N."/>
            <person name="Sieprawska-Lupa M."/>
            <person name="Whitman W.B."/>
            <person name="Woyke T."/>
        </authorList>
    </citation>
    <scope>NUCLEOTIDE SEQUENCE [LARGE SCALE GENOMIC DNA]</scope>
    <source>
        <strain evidence="2">ME</strain>
    </source>
</reference>
<evidence type="ECO:0000313" key="2">
    <source>
        <dbReference type="EMBL" id="ADG13805.1"/>
    </source>
</evidence>
<dbReference type="HOGENOM" id="CLU_125809_0_0_2"/>
<evidence type="ECO:0000256" key="1">
    <source>
        <dbReference type="SAM" id="Phobius"/>
    </source>
</evidence>
<organism evidence="2 3">
    <name type="scientific">Methanocaldococcus infernus (strain DSM 11812 / JCM 15783 / ME)</name>
    <dbReference type="NCBI Taxonomy" id="573063"/>
    <lineage>
        <taxon>Archaea</taxon>
        <taxon>Methanobacteriati</taxon>
        <taxon>Methanobacteriota</taxon>
        <taxon>Methanomada group</taxon>
        <taxon>Methanococci</taxon>
        <taxon>Methanococcales</taxon>
        <taxon>Methanocaldococcaceae</taxon>
        <taxon>Methanocaldococcus</taxon>
    </lineage>
</organism>
<dbReference type="GeneID" id="9132168"/>
<dbReference type="KEGG" id="mif:Metin_1151"/>
<accession>D5VTA2</accession>
<name>D5VTA2_METIM</name>
<keyword evidence="1" id="KW-1133">Transmembrane helix</keyword>
<dbReference type="RefSeq" id="WP_013100550.1">
    <property type="nucleotide sequence ID" value="NC_014122.1"/>
</dbReference>
<dbReference type="AlphaFoldDB" id="D5VTA2"/>
<feature type="transmembrane region" description="Helical" evidence="1">
    <location>
        <begin position="12"/>
        <end position="31"/>
    </location>
</feature>